<evidence type="ECO:0000256" key="1">
    <source>
        <dbReference type="SAM" id="MobiDB-lite"/>
    </source>
</evidence>
<evidence type="ECO:0000313" key="3">
    <source>
        <dbReference type="Proteomes" id="UP001472677"/>
    </source>
</evidence>
<accession>A0ABR2FEL3</accession>
<gene>
    <name evidence="2" type="ORF">V6N12_069649</name>
</gene>
<sequence>MSRTHFLQNPSPFPNLHGLSSQSLSLHSSNHSDELRSTTDFSPSLVSDRLHLDWLERLYMSAVTESLRADDRVRLLGKEMGLCGVEMGLDEADA</sequence>
<dbReference type="EMBL" id="JBBPBM010000006">
    <property type="protein sequence ID" value="KAK8579323.1"/>
    <property type="molecule type" value="Genomic_DNA"/>
</dbReference>
<name>A0ABR2FEL3_9ROSI</name>
<comment type="caution">
    <text evidence="2">The sequence shown here is derived from an EMBL/GenBank/DDBJ whole genome shotgun (WGS) entry which is preliminary data.</text>
</comment>
<feature type="compositionally biased region" description="Polar residues" evidence="1">
    <location>
        <begin position="1"/>
        <end position="10"/>
    </location>
</feature>
<organism evidence="2 3">
    <name type="scientific">Hibiscus sabdariffa</name>
    <name type="common">roselle</name>
    <dbReference type="NCBI Taxonomy" id="183260"/>
    <lineage>
        <taxon>Eukaryota</taxon>
        <taxon>Viridiplantae</taxon>
        <taxon>Streptophyta</taxon>
        <taxon>Embryophyta</taxon>
        <taxon>Tracheophyta</taxon>
        <taxon>Spermatophyta</taxon>
        <taxon>Magnoliopsida</taxon>
        <taxon>eudicotyledons</taxon>
        <taxon>Gunneridae</taxon>
        <taxon>Pentapetalae</taxon>
        <taxon>rosids</taxon>
        <taxon>malvids</taxon>
        <taxon>Malvales</taxon>
        <taxon>Malvaceae</taxon>
        <taxon>Malvoideae</taxon>
        <taxon>Hibiscus</taxon>
    </lineage>
</organism>
<protein>
    <submittedName>
        <fullName evidence="2">Uncharacterized protein</fullName>
    </submittedName>
</protein>
<proteinExistence type="predicted"/>
<feature type="compositionally biased region" description="Low complexity" evidence="1">
    <location>
        <begin position="16"/>
        <end position="29"/>
    </location>
</feature>
<feature type="region of interest" description="Disordered" evidence="1">
    <location>
        <begin position="1"/>
        <end position="40"/>
    </location>
</feature>
<evidence type="ECO:0000313" key="2">
    <source>
        <dbReference type="EMBL" id="KAK8579323.1"/>
    </source>
</evidence>
<dbReference type="Proteomes" id="UP001472677">
    <property type="component" value="Unassembled WGS sequence"/>
</dbReference>
<keyword evidence="3" id="KW-1185">Reference proteome</keyword>
<reference evidence="2 3" key="1">
    <citation type="journal article" date="2024" name="G3 (Bethesda)">
        <title>Genome assembly of Hibiscus sabdariffa L. provides insights into metabolisms of medicinal natural products.</title>
        <authorList>
            <person name="Kim T."/>
        </authorList>
    </citation>
    <scope>NUCLEOTIDE SEQUENCE [LARGE SCALE GENOMIC DNA]</scope>
    <source>
        <strain evidence="2">TK-2024</strain>
        <tissue evidence="2">Old leaves</tissue>
    </source>
</reference>